<sequence>RAEVGGNHLQGRQPDFHKEMGRRRQTEV</sequence>
<feature type="compositionally biased region" description="Basic and acidic residues" evidence="1">
    <location>
        <begin position="14"/>
        <end position="28"/>
    </location>
</feature>
<proteinExistence type="predicted"/>
<dbReference type="EMBL" id="UINC01110968">
    <property type="protein sequence ID" value="SVC78831.1"/>
    <property type="molecule type" value="Genomic_DNA"/>
</dbReference>
<name>A0A382Q3L8_9ZZZZ</name>
<evidence type="ECO:0000313" key="2">
    <source>
        <dbReference type="EMBL" id="SVC78831.1"/>
    </source>
</evidence>
<protein>
    <submittedName>
        <fullName evidence="2">Uncharacterized protein</fullName>
    </submittedName>
</protein>
<feature type="non-terminal residue" evidence="2">
    <location>
        <position position="28"/>
    </location>
</feature>
<dbReference type="AlphaFoldDB" id="A0A382Q3L8"/>
<organism evidence="2">
    <name type="scientific">marine metagenome</name>
    <dbReference type="NCBI Taxonomy" id="408172"/>
    <lineage>
        <taxon>unclassified sequences</taxon>
        <taxon>metagenomes</taxon>
        <taxon>ecological metagenomes</taxon>
    </lineage>
</organism>
<evidence type="ECO:0000256" key="1">
    <source>
        <dbReference type="SAM" id="MobiDB-lite"/>
    </source>
</evidence>
<gene>
    <name evidence="2" type="ORF">METZ01_LOCUS331685</name>
</gene>
<feature type="non-terminal residue" evidence="2">
    <location>
        <position position="1"/>
    </location>
</feature>
<accession>A0A382Q3L8</accession>
<reference evidence="2" key="1">
    <citation type="submission" date="2018-05" db="EMBL/GenBank/DDBJ databases">
        <authorList>
            <person name="Lanie J.A."/>
            <person name="Ng W.-L."/>
            <person name="Kazmierczak K.M."/>
            <person name="Andrzejewski T.M."/>
            <person name="Davidsen T.M."/>
            <person name="Wayne K.J."/>
            <person name="Tettelin H."/>
            <person name="Glass J.I."/>
            <person name="Rusch D."/>
            <person name="Podicherti R."/>
            <person name="Tsui H.-C.T."/>
            <person name="Winkler M.E."/>
        </authorList>
    </citation>
    <scope>NUCLEOTIDE SEQUENCE</scope>
</reference>
<feature type="region of interest" description="Disordered" evidence="1">
    <location>
        <begin position="1"/>
        <end position="28"/>
    </location>
</feature>